<dbReference type="InterPro" id="IPR002126">
    <property type="entry name" value="Cadherin-like_dom"/>
</dbReference>
<evidence type="ECO:0000256" key="11">
    <source>
        <dbReference type="ARBA" id="ARBA00023180"/>
    </source>
</evidence>
<evidence type="ECO:0000256" key="13">
    <source>
        <dbReference type="SAM" id="Phobius"/>
    </source>
</evidence>
<dbReference type="GO" id="GO:0034332">
    <property type="term" value="P:adherens junction organization"/>
    <property type="evidence" value="ECO:0007669"/>
    <property type="project" value="TreeGrafter"/>
</dbReference>
<keyword evidence="10 13" id="KW-0472">Membrane</keyword>
<keyword evidence="3 13" id="KW-0812">Transmembrane</keyword>
<evidence type="ECO:0000256" key="5">
    <source>
        <dbReference type="ARBA" id="ARBA00022729"/>
    </source>
</evidence>
<accession>A0A7K8NUU7</accession>
<feature type="chain" id="PRO_5029785265" evidence="14">
    <location>
        <begin position="30"/>
        <end position="640"/>
    </location>
</feature>
<keyword evidence="7 12" id="KW-0106">Calcium</keyword>
<dbReference type="GO" id="GO:0007156">
    <property type="term" value="P:homophilic cell adhesion via plasma membrane adhesion molecules"/>
    <property type="evidence" value="ECO:0007669"/>
    <property type="project" value="InterPro"/>
</dbReference>
<dbReference type="InterPro" id="IPR015919">
    <property type="entry name" value="Cadherin-like_sf"/>
</dbReference>
<comment type="caution">
    <text evidence="16">The sequence shown here is derived from an EMBL/GenBank/DDBJ whole genome shotgun (WGS) entry which is preliminary data.</text>
</comment>
<dbReference type="EMBL" id="VWPT01000402">
    <property type="protein sequence ID" value="NXE57126.1"/>
    <property type="molecule type" value="Genomic_DNA"/>
</dbReference>
<evidence type="ECO:0000256" key="8">
    <source>
        <dbReference type="ARBA" id="ARBA00022889"/>
    </source>
</evidence>
<proteinExistence type="predicted"/>
<evidence type="ECO:0000256" key="7">
    <source>
        <dbReference type="ARBA" id="ARBA00022837"/>
    </source>
</evidence>
<keyword evidence="8" id="KW-0130">Cell adhesion</keyword>
<dbReference type="AlphaFoldDB" id="A0A7K8NUU7"/>
<dbReference type="InterPro" id="IPR020894">
    <property type="entry name" value="Cadherin_CS"/>
</dbReference>
<dbReference type="Proteomes" id="UP000524187">
    <property type="component" value="Unassembled WGS sequence"/>
</dbReference>
<evidence type="ECO:0000256" key="14">
    <source>
        <dbReference type="SAM" id="SignalP"/>
    </source>
</evidence>
<keyword evidence="11" id="KW-0325">Glycoprotein</keyword>
<dbReference type="Pfam" id="PF00028">
    <property type="entry name" value="Cadherin"/>
    <property type="match status" value="3"/>
</dbReference>
<dbReference type="PROSITE" id="PS50268">
    <property type="entry name" value="CADHERIN_2"/>
    <property type="match status" value="3"/>
</dbReference>
<keyword evidence="4" id="KW-0479">Metal-binding</keyword>
<dbReference type="GO" id="GO:0016339">
    <property type="term" value="P:calcium-dependent cell-cell adhesion via plasma membrane cell adhesion molecules"/>
    <property type="evidence" value="ECO:0007669"/>
    <property type="project" value="TreeGrafter"/>
</dbReference>
<comment type="subcellular location">
    <subcellularLocation>
        <location evidence="1">Cell membrane</location>
        <topology evidence="1">Single-pass type I membrane protein</topology>
    </subcellularLocation>
</comment>
<keyword evidence="5 14" id="KW-0732">Signal</keyword>
<dbReference type="GO" id="GO:0044331">
    <property type="term" value="P:cell-cell adhesion mediated by cadherin"/>
    <property type="evidence" value="ECO:0007669"/>
    <property type="project" value="TreeGrafter"/>
</dbReference>
<protein>
    <submittedName>
        <fullName evidence="16">CAD22 protein</fullName>
    </submittedName>
</protein>
<dbReference type="GO" id="GO:0007043">
    <property type="term" value="P:cell-cell junction assembly"/>
    <property type="evidence" value="ECO:0007669"/>
    <property type="project" value="TreeGrafter"/>
</dbReference>
<dbReference type="InterPro" id="IPR039808">
    <property type="entry name" value="Cadherin"/>
</dbReference>
<name>A0A7K8NUU7_CASCA</name>
<dbReference type="SUPFAM" id="SSF49313">
    <property type="entry name" value="Cadherin-like"/>
    <property type="match status" value="4"/>
</dbReference>
<feature type="non-terminal residue" evidence="16">
    <location>
        <position position="640"/>
    </location>
</feature>
<dbReference type="GO" id="GO:0016477">
    <property type="term" value="P:cell migration"/>
    <property type="evidence" value="ECO:0007669"/>
    <property type="project" value="TreeGrafter"/>
</dbReference>
<evidence type="ECO:0000256" key="6">
    <source>
        <dbReference type="ARBA" id="ARBA00022737"/>
    </source>
</evidence>
<evidence type="ECO:0000256" key="1">
    <source>
        <dbReference type="ARBA" id="ARBA00004251"/>
    </source>
</evidence>
<feature type="signal peptide" evidence="14">
    <location>
        <begin position="1"/>
        <end position="29"/>
    </location>
</feature>
<organism evidence="16 17">
    <name type="scientific">Casuarius casuarius</name>
    <name type="common">Southern cassowary</name>
    <name type="synonym">Struthio casuarius</name>
    <dbReference type="NCBI Taxonomy" id="8787"/>
    <lineage>
        <taxon>Eukaryota</taxon>
        <taxon>Metazoa</taxon>
        <taxon>Chordata</taxon>
        <taxon>Craniata</taxon>
        <taxon>Vertebrata</taxon>
        <taxon>Euteleostomi</taxon>
        <taxon>Archelosauria</taxon>
        <taxon>Archosauria</taxon>
        <taxon>Dinosauria</taxon>
        <taxon>Saurischia</taxon>
        <taxon>Theropoda</taxon>
        <taxon>Coelurosauria</taxon>
        <taxon>Aves</taxon>
        <taxon>Palaeognathae</taxon>
        <taxon>Casuariiformes</taxon>
        <taxon>Casuariidae</taxon>
        <taxon>Casuarius</taxon>
    </lineage>
</organism>
<dbReference type="FunFam" id="2.60.40.60:FF:000008">
    <property type="entry name" value="Cadherin 24"/>
    <property type="match status" value="1"/>
</dbReference>
<dbReference type="GO" id="GO:0005509">
    <property type="term" value="F:calcium ion binding"/>
    <property type="evidence" value="ECO:0007669"/>
    <property type="project" value="UniProtKB-UniRule"/>
</dbReference>
<dbReference type="SMART" id="SM00112">
    <property type="entry name" value="CA"/>
    <property type="match status" value="2"/>
</dbReference>
<dbReference type="CDD" id="cd11304">
    <property type="entry name" value="Cadherin_repeat"/>
    <property type="match status" value="3"/>
</dbReference>
<dbReference type="GO" id="GO:0005912">
    <property type="term" value="C:adherens junction"/>
    <property type="evidence" value="ECO:0007669"/>
    <property type="project" value="TreeGrafter"/>
</dbReference>
<dbReference type="PRINTS" id="PR00205">
    <property type="entry name" value="CADHERIN"/>
</dbReference>
<evidence type="ECO:0000313" key="16">
    <source>
        <dbReference type="EMBL" id="NXE57126.1"/>
    </source>
</evidence>
<feature type="domain" description="Cadherin" evidence="15">
    <location>
        <begin position="525"/>
        <end position="574"/>
    </location>
</feature>
<keyword evidence="17" id="KW-1185">Reference proteome</keyword>
<dbReference type="GO" id="GO:0008013">
    <property type="term" value="F:beta-catenin binding"/>
    <property type="evidence" value="ECO:0007669"/>
    <property type="project" value="TreeGrafter"/>
</dbReference>
<dbReference type="GO" id="GO:0045296">
    <property type="term" value="F:cadherin binding"/>
    <property type="evidence" value="ECO:0007669"/>
    <property type="project" value="TreeGrafter"/>
</dbReference>
<dbReference type="FunFam" id="2.60.40.60:FF:000012">
    <property type="entry name" value="Cadherin 24"/>
    <property type="match status" value="1"/>
</dbReference>
<dbReference type="GO" id="GO:0016342">
    <property type="term" value="C:catenin complex"/>
    <property type="evidence" value="ECO:0007669"/>
    <property type="project" value="TreeGrafter"/>
</dbReference>
<keyword evidence="2" id="KW-1003">Cell membrane</keyword>
<dbReference type="GO" id="GO:0000902">
    <property type="term" value="P:cell morphogenesis"/>
    <property type="evidence" value="ECO:0007669"/>
    <property type="project" value="TreeGrafter"/>
</dbReference>
<gene>
    <name evidence="16" type="primary">Cdh22</name>
    <name evidence="16" type="ORF">CASCAS_R08556</name>
</gene>
<evidence type="ECO:0000256" key="10">
    <source>
        <dbReference type="ARBA" id="ARBA00023136"/>
    </source>
</evidence>
<feature type="domain" description="Cadherin" evidence="15">
    <location>
        <begin position="261"/>
        <end position="434"/>
    </location>
</feature>
<feature type="non-terminal residue" evidence="16">
    <location>
        <position position="1"/>
    </location>
</feature>
<sequence>MAKGLQGFPWTVLLLFWAVPPLGARAVHAEVGGPGLGQPGDPVLLAGGRVKRGWVWNQFFVVEEYTGTEPLYVGKVSASELARSQSLLVPWDKRAFSAVLWETWLLWPLGETSLHLHAAICPLPRARARCQRWPCSPVLPVLGPEVCAAPLASFLLLSVFLLVPAAGTSVMQVMASDADDPTYGSSARVVYSVLEGEQHFTVDSKTGVIRTAVADLDRETQERYEVVIRATDMAGQLGGLSGSTTVTIVVTDVNDNPPRFPQKMYQFSVAETAPVGTAVGRVKAEDSDVGENTDMTYRVKDEEGVEMFKVTTDSDTQEAVITVQKVRDEGRRGSPRSLLLWGLPNGPFVHLAAEGKRSCVALDPATPWAPARLSLARSRVHGFPCRPVLRYAIDRSTDAERIFDIDADTGAIVTGKVLDRETAGWHNITVLAMEAASGQRLRSQLGRRGGLFPPRRAGIPALRAAAPRCERPSRVSLGEGCSEPGPGRGAGAAWSCSRCPGVTLLWVCLLPADNTAAVHTQRVGFNRQEQDVYLLPILVVDSGPPALSSTGTLTIRVCGCDSSGAIQSCNSTAYVMSATLSPGALIALLVCVLILVVLVLLILTLKRHHKSHLTSEEDEDMRDNVIKYNDEGGGEQDTEA</sequence>
<dbReference type="PANTHER" id="PTHR24027:SF311">
    <property type="entry name" value="CADHERIN-22"/>
    <property type="match status" value="1"/>
</dbReference>
<keyword evidence="6" id="KW-0677">Repeat</keyword>
<evidence type="ECO:0000313" key="17">
    <source>
        <dbReference type="Proteomes" id="UP000524187"/>
    </source>
</evidence>
<evidence type="ECO:0000256" key="4">
    <source>
        <dbReference type="ARBA" id="ARBA00022723"/>
    </source>
</evidence>
<evidence type="ECO:0000259" key="15">
    <source>
        <dbReference type="PROSITE" id="PS50268"/>
    </source>
</evidence>
<keyword evidence="9 13" id="KW-1133">Transmembrane helix</keyword>
<dbReference type="Gene3D" id="2.60.40.60">
    <property type="entry name" value="Cadherins"/>
    <property type="match status" value="4"/>
</dbReference>
<evidence type="ECO:0000256" key="3">
    <source>
        <dbReference type="ARBA" id="ARBA00022692"/>
    </source>
</evidence>
<dbReference type="PROSITE" id="PS00232">
    <property type="entry name" value="CADHERIN_1"/>
    <property type="match status" value="1"/>
</dbReference>
<dbReference type="PANTHER" id="PTHR24027">
    <property type="entry name" value="CADHERIN-23"/>
    <property type="match status" value="1"/>
</dbReference>
<feature type="transmembrane region" description="Helical" evidence="13">
    <location>
        <begin position="584"/>
        <end position="605"/>
    </location>
</feature>
<evidence type="ECO:0000256" key="2">
    <source>
        <dbReference type="ARBA" id="ARBA00022475"/>
    </source>
</evidence>
<evidence type="ECO:0000256" key="12">
    <source>
        <dbReference type="PROSITE-ProRule" id="PRU00043"/>
    </source>
</evidence>
<evidence type="ECO:0000256" key="9">
    <source>
        <dbReference type="ARBA" id="ARBA00022989"/>
    </source>
</evidence>
<feature type="domain" description="Cadherin" evidence="15">
    <location>
        <begin position="167"/>
        <end position="260"/>
    </location>
</feature>
<reference evidence="16 17" key="1">
    <citation type="submission" date="2019-09" db="EMBL/GenBank/DDBJ databases">
        <title>Bird 10,000 Genomes (B10K) Project - Family phase.</title>
        <authorList>
            <person name="Zhang G."/>
        </authorList>
    </citation>
    <scope>NUCLEOTIDE SEQUENCE [LARGE SCALE GENOMIC DNA]</scope>
    <source>
        <strain evidence="16">B10K-LSUMZ-50683</strain>
        <tissue evidence="16">Muscle</tissue>
    </source>
</reference>